<keyword evidence="1" id="KW-0732">Signal</keyword>
<dbReference type="Proteomes" id="UP000824998">
    <property type="component" value="Unassembled WGS sequence"/>
</dbReference>
<reference evidence="3" key="1">
    <citation type="journal article" date="2021" name="IMA Fungus">
        <title>Genomic characterization of three marine fungi, including Emericellopsis atlantica sp. nov. with signatures of a generalist lifestyle and marine biomass degradation.</title>
        <authorList>
            <person name="Hagestad O.C."/>
            <person name="Hou L."/>
            <person name="Andersen J.H."/>
            <person name="Hansen E.H."/>
            <person name="Altermark B."/>
            <person name="Li C."/>
            <person name="Kuhnert E."/>
            <person name="Cox R.J."/>
            <person name="Crous P.W."/>
            <person name="Spatafora J.W."/>
            <person name="Lail K."/>
            <person name="Amirebrahimi M."/>
            <person name="Lipzen A."/>
            <person name="Pangilinan J."/>
            <person name="Andreopoulos W."/>
            <person name="Hayes R.D."/>
            <person name="Ng V."/>
            <person name="Grigoriev I.V."/>
            <person name="Jackson S.A."/>
            <person name="Sutton T.D.S."/>
            <person name="Dobson A.D.W."/>
            <person name="Rama T."/>
        </authorList>
    </citation>
    <scope>NUCLEOTIDE SEQUENCE</scope>
    <source>
        <strain evidence="3">TRa018bII</strain>
    </source>
</reference>
<evidence type="ECO:0000259" key="2">
    <source>
        <dbReference type="PROSITE" id="PS50948"/>
    </source>
</evidence>
<dbReference type="InterPro" id="IPR003609">
    <property type="entry name" value="Pan_app"/>
</dbReference>
<feature type="chain" id="PRO_5040311276" description="Apple domain-containing protein" evidence="1">
    <location>
        <begin position="25"/>
        <end position="233"/>
    </location>
</feature>
<keyword evidence="4" id="KW-1185">Reference proteome</keyword>
<name>A0A9P8C1Q3_9HELO</name>
<organism evidence="3 4">
    <name type="scientific">Amylocarpus encephaloides</name>
    <dbReference type="NCBI Taxonomy" id="45428"/>
    <lineage>
        <taxon>Eukaryota</taxon>
        <taxon>Fungi</taxon>
        <taxon>Dikarya</taxon>
        <taxon>Ascomycota</taxon>
        <taxon>Pezizomycotina</taxon>
        <taxon>Leotiomycetes</taxon>
        <taxon>Helotiales</taxon>
        <taxon>Helotiales incertae sedis</taxon>
        <taxon>Amylocarpus</taxon>
    </lineage>
</organism>
<evidence type="ECO:0000256" key="1">
    <source>
        <dbReference type="SAM" id="SignalP"/>
    </source>
</evidence>
<dbReference type="OrthoDB" id="3554300at2759"/>
<evidence type="ECO:0000313" key="3">
    <source>
        <dbReference type="EMBL" id="KAG9230683.1"/>
    </source>
</evidence>
<sequence length="233" mass="25680">MAAHLITIPLFLQVVAVFADGNLAKRWDTPAYCSDQSSTVSSMLHPTQSFNASAFCSQYLGRTILVNTLAATVTGPTIRQTYFTTTKTTTTRVDARPSTVTALCPTPTSSATLSCNVPGSGNSNNLITFKEPFDPVLCHQECLKMPSCKSFQIVNDNGDMRCNLWNAETSAVIFPDKSGLMFFYDRDCPDLLPVCRLFEILESHTDNNQGRMYRTRTSCHYSRASSNASARKT</sequence>
<gene>
    <name evidence="3" type="ORF">BJ875DRAFT_145432</name>
</gene>
<protein>
    <recommendedName>
        <fullName evidence="2">Apple domain-containing protein</fullName>
    </recommendedName>
</protein>
<dbReference type="EMBL" id="MU251652">
    <property type="protein sequence ID" value="KAG9230683.1"/>
    <property type="molecule type" value="Genomic_DNA"/>
</dbReference>
<comment type="caution">
    <text evidence="3">The sequence shown here is derived from an EMBL/GenBank/DDBJ whole genome shotgun (WGS) entry which is preliminary data.</text>
</comment>
<evidence type="ECO:0000313" key="4">
    <source>
        <dbReference type="Proteomes" id="UP000824998"/>
    </source>
</evidence>
<feature type="signal peptide" evidence="1">
    <location>
        <begin position="1"/>
        <end position="24"/>
    </location>
</feature>
<accession>A0A9P8C1Q3</accession>
<proteinExistence type="predicted"/>
<dbReference type="PROSITE" id="PS50948">
    <property type="entry name" value="PAN"/>
    <property type="match status" value="1"/>
</dbReference>
<dbReference type="AlphaFoldDB" id="A0A9P8C1Q3"/>
<feature type="domain" description="Apple" evidence="2">
    <location>
        <begin position="104"/>
        <end position="188"/>
    </location>
</feature>